<dbReference type="Proteomes" id="UP000255102">
    <property type="component" value="Unassembled WGS sequence"/>
</dbReference>
<dbReference type="KEGG" id="moi:MOVS_07845"/>
<proteinExistence type="predicted"/>
<sequence length="267" mass="30078">MPELSIDVIIPCYNAADTIERAVMSVLIQSNLGRIYLIDDGSVDETWQVITRLQKNHPNLIHIERLPINKGVATARNWGAMLAKSNFIGFLDADDSYQSQVLPACAMVFSQFDVGMIRLPMTPINLPKEFADHPEFDIAWRTFEMTAGSNMVFYRPYFLALGGFDDDEIFKRFGGEDGALGLATIDTSMIATLFDNPDYEVGVDYHCHQNMFANHLFHALLFGENTRSVTQDDLHKANQSTQNAINRIKKLRKIINTKTGKMPIVLS</sequence>
<dbReference type="EC" id="2.4.1.212" evidence="3"/>
<protein>
    <submittedName>
        <fullName evidence="3">Hyaluronan synthase</fullName>
        <ecNumber evidence="3">2.4.1.212</ecNumber>
    </submittedName>
</protein>
<evidence type="ECO:0000313" key="3">
    <source>
        <dbReference type="EMBL" id="STY87623.1"/>
    </source>
</evidence>
<dbReference type="STRING" id="29433.MOVS_07845"/>
<dbReference type="SUPFAM" id="SSF53448">
    <property type="entry name" value="Nucleotide-diphospho-sugar transferases"/>
    <property type="match status" value="1"/>
</dbReference>
<dbReference type="Gene3D" id="3.90.550.10">
    <property type="entry name" value="Spore Coat Polysaccharide Biosynthesis Protein SpsA, Chain A"/>
    <property type="match status" value="1"/>
</dbReference>
<dbReference type="GO" id="GO:0050501">
    <property type="term" value="F:hyaluronan synthase activity"/>
    <property type="evidence" value="ECO:0007669"/>
    <property type="project" value="UniProtKB-EC"/>
</dbReference>
<keyword evidence="3" id="KW-0808">Transferase</keyword>
<dbReference type="EMBL" id="CP011158">
    <property type="protein sequence ID" value="ANB92509.1"/>
    <property type="molecule type" value="Genomic_DNA"/>
</dbReference>
<dbReference type="CDD" id="cd00761">
    <property type="entry name" value="Glyco_tranf_GTA_type"/>
    <property type="match status" value="1"/>
</dbReference>
<keyword evidence="4" id="KW-1185">Reference proteome</keyword>
<dbReference type="InterPro" id="IPR001173">
    <property type="entry name" value="Glyco_trans_2-like"/>
</dbReference>
<evidence type="ECO:0000313" key="5">
    <source>
        <dbReference type="Proteomes" id="UP000255102"/>
    </source>
</evidence>
<evidence type="ECO:0000313" key="2">
    <source>
        <dbReference type="EMBL" id="ANB92509.1"/>
    </source>
</evidence>
<evidence type="ECO:0000259" key="1">
    <source>
        <dbReference type="Pfam" id="PF00535"/>
    </source>
</evidence>
<evidence type="ECO:0000313" key="4">
    <source>
        <dbReference type="Proteomes" id="UP000076765"/>
    </source>
</evidence>
<organism evidence="3 5">
    <name type="scientific">Moraxella ovis</name>
    <dbReference type="NCBI Taxonomy" id="29433"/>
    <lineage>
        <taxon>Bacteria</taxon>
        <taxon>Pseudomonadati</taxon>
        <taxon>Pseudomonadota</taxon>
        <taxon>Gammaproteobacteria</taxon>
        <taxon>Moraxellales</taxon>
        <taxon>Moraxellaceae</taxon>
        <taxon>Moraxella</taxon>
    </lineage>
</organism>
<keyword evidence="3" id="KW-0328">Glycosyltransferase</keyword>
<dbReference type="AlphaFoldDB" id="A0A378PLH7"/>
<dbReference type="InterPro" id="IPR029044">
    <property type="entry name" value="Nucleotide-diphossugar_trans"/>
</dbReference>
<dbReference type="Proteomes" id="UP000076765">
    <property type="component" value="Chromosome"/>
</dbReference>
<reference evidence="2 4" key="1">
    <citation type="submission" date="2015-04" db="EMBL/GenBank/DDBJ databases">
        <authorList>
            <person name="Calcutt M.J."/>
            <person name="Foecking M.F."/>
        </authorList>
    </citation>
    <scope>NUCLEOTIDE SEQUENCE [LARGE SCALE GENOMIC DNA]</scope>
    <source>
        <strain evidence="2 4">199/55</strain>
    </source>
</reference>
<dbReference type="Pfam" id="PF00535">
    <property type="entry name" value="Glycos_transf_2"/>
    <property type="match status" value="1"/>
</dbReference>
<reference evidence="3 5" key="2">
    <citation type="submission" date="2018-06" db="EMBL/GenBank/DDBJ databases">
        <authorList>
            <consortium name="Pathogen Informatics"/>
            <person name="Doyle S."/>
        </authorList>
    </citation>
    <scope>NUCLEOTIDE SEQUENCE [LARGE SCALE GENOMIC DNA]</scope>
    <source>
        <strain evidence="3 5">NCTC11227</strain>
    </source>
</reference>
<feature type="domain" description="Glycosyltransferase 2-like" evidence="1">
    <location>
        <begin position="8"/>
        <end position="111"/>
    </location>
</feature>
<dbReference type="InterPro" id="IPR050834">
    <property type="entry name" value="Glycosyltransf_2"/>
</dbReference>
<dbReference type="PANTHER" id="PTHR43685:SF2">
    <property type="entry name" value="GLYCOSYLTRANSFERASE 2-LIKE DOMAIN-CONTAINING PROTEIN"/>
    <property type="match status" value="1"/>
</dbReference>
<gene>
    <name evidence="3" type="primary">hyaD</name>
    <name evidence="2" type="ORF">MOVS_07845</name>
    <name evidence="3" type="ORF">NCTC11227_01637</name>
</gene>
<dbReference type="PANTHER" id="PTHR43685">
    <property type="entry name" value="GLYCOSYLTRANSFERASE"/>
    <property type="match status" value="1"/>
</dbReference>
<dbReference type="EMBL" id="UGPW01000001">
    <property type="protein sequence ID" value="STY87623.1"/>
    <property type="molecule type" value="Genomic_DNA"/>
</dbReference>
<name>A0A378PLH7_9GAMM</name>
<accession>A0A378PLH7</accession>